<dbReference type="Gene3D" id="2.130.10.10">
    <property type="entry name" value="YVTN repeat-like/Quinoprotein amine dehydrogenase"/>
    <property type="match status" value="1"/>
</dbReference>
<dbReference type="EMBL" id="JACJFM010000005">
    <property type="protein sequence ID" value="MBB1486064.1"/>
    <property type="molecule type" value="Genomic_DNA"/>
</dbReference>
<dbReference type="InterPro" id="IPR015943">
    <property type="entry name" value="WD40/YVTN_repeat-like_dom_sf"/>
</dbReference>
<feature type="signal peptide" evidence="1">
    <location>
        <begin position="1"/>
        <end position="19"/>
    </location>
</feature>
<dbReference type="AlphaFoldDB" id="A0A839IMZ0"/>
<dbReference type="PANTHER" id="PTHR46928:SF1">
    <property type="entry name" value="MESENCHYME-SPECIFIC CELL SURFACE GLYCOPROTEIN"/>
    <property type="match status" value="1"/>
</dbReference>
<dbReference type="PANTHER" id="PTHR46928">
    <property type="entry name" value="MESENCHYME-SPECIFIC CELL SURFACE GLYCOPROTEIN"/>
    <property type="match status" value="1"/>
</dbReference>
<accession>A0A839IMZ0</accession>
<keyword evidence="1" id="KW-0732">Signal</keyword>
<dbReference type="NCBIfam" id="NF038117">
    <property type="entry name" value="choice_anch_I"/>
    <property type="match status" value="1"/>
</dbReference>
<comment type="caution">
    <text evidence="3">The sequence shown here is derived from an EMBL/GenBank/DDBJ whole genome shotgun (WGS) entry which is preliminary data.</text>
</comment>
<name>A0A839IMZ0_9GAMM</name>
<evidence type="ECO:0000313" key="3">
    <source>
        <dbReference type="EMBL" id="MBB1486064.1"/>
    </source>
</evidence>
<dbReference type="SUPFAM" id="SSF75011">
    <property type="entry name" value="3-carboxy-cis,cis-mucoante lactonizing enzyme"/>
    <property type="match status" value="1"/>
</dbReference>
<protein>
    <submittedName>
        <fullName evidence="3">Choice-of-anchor I family protein</fullName>
    </submittedName>
</protein>
<feature type="domain" description="Choice-of-anchor I" evidence="2">
    <location>
        <begin position="28"/>
        <end position="433"/>
    </location>
</feature>
<organism evidence="3 4">
    <name type="scientific">Oceanospirillum sediminis</name>
    <dbReference type="NCBI Taxonomy" id="2760088"/>
    <lineage>
        <taxon>Bacteria</taxon>
        <taxon>Pseudomonadati</taxon>
        <taxon>Pseudomonadota</taxon>
        <taxon>Gammaproteobacteria</taxon>
        <taxon>Oceanospirillales</taxon>
        <taxon>Oceanospirillaceae</taxon>
        <taxon>Oceanospirillum</taxon>
    </lineage>
</organism>
<dbReference type="PROSITE" id="PS51257">
    <property type="entry name" value="PROKAR_LIPOPROTEIN"/>
    <property type="match status" value="1"/>
</dbReference>
<feature type="chain" id="PRO_5032728428" evidence="1">
    <location>
        <begin position="20"/>
        <end position="522"/>
    </location>
</feature>
<gene>
    <name evidence="3" type="ORF">H4O21_05540</name>
</gene>
<proteinExistence type="predicted"/>
<dbReference type="InterPro" id="IPR055188">
    <property type="entry name" value="Choice_anch_I"/>
</dbReference>
<dbReference type="InterPro" id="IPR052956">
    <property type="entry name" value="Mesenchyme-surface_protein"/>
</dbReference>
<dbReference type="Pfam" id="PF22494">
    <property type="entry name" value="choice_anch_I"/>
    <property type="match status" value="1"/>
</dbReference>
<evidence type="ECO:0000259" key="2">
    <source>
        <dbReference type="Pfam" id="PF22494"/>
    </source>
</evidence>
<dbReference type="RefSeq" id="WP_182807847.1">
    <property type="nucleotide sequence ID" value="NZ_JACJFM010000005.1"/>
</dbReference>
<evidence type="ECO:0000256" key="1">
    <source>
        <dbReference type="SAM" id="SignalP"/>
    </source>
</evidence>
<keyword evidence="4" id="KW-1185">Reference proteome</keyword>
<sequence>MKKLALTALAGAVSSVLLTGCQTTQTAQTVVNPDIGGGQVLLYSADGQFIDAANVGHLPDMVRFVSASKLVVANEGEPSDDYRLDPEGSVSFITLSDDKKVAQVSTQGFANVPVSGRVRIKPGSTLKEDLEPEYIAVNKDGSRAWVSLQENNAIGLIDLNAEKITEVKGLGEVRWRGQAVDLSDDGKAQPVQSNPENIYALYQPDTIASYRVNGKDYLVTANEGDDREYDGWEDYIKAKKLKNSQGGSALSAELQQQLSAQKSESLRVFRDMGQDNDGVYRQLYMAGTRSFSIRDMNGELIFDSGSEFEQTLASILPQQFNSRVDGDEEGFFFEGIDARSLKKGAEPEALALAEIGTRHFAYIGLEKQGGIFVYDITNPYQPRQVEYFNDINYEQKPENAGDLEPEGMVTFEQNGVPYLAVANEMSATVSLYQLGADGRLNKLSSVSLGNFDEGAAEIIDYNPENQMLYVTNGELKRVDMVSTSDPEAISISGFIDFSEHADDLQSVSVKDGVVAIAVSRRD</sequence>
<reference evidence="3 4" key="1">
    <citation type="submission" date="2020-08" db="EMBL/GenBank/DDBJ databases">
        <title>Oceanospirillum sp. nov. isolated from marine sediment.</title>
        <authorList>
            <person name="Ji X."/>
        </authorList>
    </citation>
    <scope>NUCLEOTIDE SEQUENCE [LARGE SCALE GENOMIC DNA]</scope>
    <source>
        <strain evidence="3 4">D5</strain>
    </source>
</reference>
<evidence type="ECO:0000313" key="4">
    <source>
        <dbReference type="Proteomes" id="UP000565262"/>
    </source>
</evidence>
<dbReference type="Proteomes" id="UP000565262">
    <property type="component" value="Unassembled WGS sequence"/>
</dbReference>